<dbReference type="AlphaFoldDB" id="X0KY33"/>
<name>X0KY33_FUSOX</name>
<dbReference type="Proteomes" id="UP000030701">
    <property type="component" value="Unassembled WGS sequence"/>
</dbReference>
<organism evidence="1">
    <name type="scientific">Fusarium oxysporum f. sp. vasinfectum 25433</name>
    <dbReference type="NCBI Taxonomy" id="1089449"/>
    <lineage>
        <taxon>Eukaryota</taxon>
        <taxon>Fungi</taxon>
        <taxon>Dikarya</taxon>
        <taxon>Ascomycota</taxon>
        <taxon>Pezizomycotina</taxon>
        <taxon>Sordariomycetes</taxon>
        <taxon>Hypocreomycetidae</taxon>
        <taxon>Hypocreales</taxon>
        <taxon>Nectriaceae</taxon>
        <taxon>Fusarium</taxon>
        <taxon>Fusarium oxysporum species complex</taxon>
    </lineage>
</organism>
<dbReference type="HOGENOM" id="CLU_2941805_0_0_1"/>
<reference evidence="1" key="1">
    <citation type="submission" date="2011-11" db="EMBL/GenBank/DDBJ databases">
        <title>The Genome Sequence of Fusarium oxysporum Cotton.</title>
        <authorList>
            <consortium name="The Broad Institute Genome Sequencing Platform"/>
            <person name="Ma L.-J."/>
            <person name="Gale L.R."/>
            <person name="Schwartz D.C."/>
            <person name="Zhou S."/>
            <person name="Corby-Kistler H."/>
            <person name="Young S.K."/>
            <person name="Zeng Q."/>
            <person name="Gargeya S."/>
            <person name="Fitzgerald M."/>
            <person name="Haas B."/>
            <person name="Abouelleil A."/>
            <person name="Alvarado L."/>
            <person name="Arachchi H.M."/>
            <person name="Berlin A."/>
            <person name="Brown A."/>
            <person name="Chapman S.B."/>
            <person name="Chen Z."/>
            <person name="Dunbar C."/>
            <person name="Freedman E."/>
            <person name="Gearin G."/>
            <person name="Goldberg J."/>
            <person name="Griggs A."/>
            <person name="Gujja S."/>
            <person name="Heiman D."/>
            <person name="Howarth C."/>
            <person name="Larson L."/>
            <person name="Lui A."/>
            <person name="MacDonald P.J.P."/>
            <person name="Montmayeur A."/>
            <person name="Murphy C."/>
            <person name="Neiman D."/>
            <person name="Pearson M."/>
            <person name="Priest M."/>
            <person name="Roberts A."/>
            <person name="Saif S."/>
            <person name="Shea T."/>
            <person name="Shenoy N."/>
            <person name="Sisk P."/>
            <person name="Stolte C."/>
            <person name="Sykes S."/>
            <person name="Wortman J."/>
            <person name="Nusbaum C."/>
            <person name="Birren B."/>
        </authorList>
    </citation>
    <scope>NUCLEOTIDE SEQUENCE [LARGE SCALE GENOMIC DNA]</scope>
    <source>
        <strain evidence="1">25433</strain>
    </source>
</reference>
<gene>
    <name evidence="1" type="ORF">FOTG_13365</name>
</gene>
<reference evidence="1" key="2">
    <citation type="submission" date="2012-05" db="EMBL/GenBank/DDBJ databases">
        <title>The Genome Annotation of Fusarium oxysporum Cotton.</title>
        <authorList>
            <consortium name="The Broad Institute Genomics Platform"/>
            <person name="Ma L.-J."/>
            <person name="Corby-Kistler H."/>
            <person name="Broz K."/>
            <person name="Gale L.R."/>
            <person name="Jonkers W."/>
            <person name="O'Donnell K."/>
            <person name="Ploetz R."/>
            <person name="Steinberg C."/>
            <person name="Schwartz D.C."/>
            <person name="VanEtten H."/>
            <person name="Zhou S."/>
            <person name="Young S.K."/>
            <person name="Zeng Q."/>
            <person name="Gargeya S."/>
            <person name="Fitzgerald M."/>
            <person name="Abouelleil A."/>
            <person name="Alvarado L."/>
            <person name="Chapman S.B."/>
            <person name="Gainer-Dewar J."/>
            <person name="Goldberg J."/>
            <person name="Griggs A."/>
            <person name="Gujja S."/>
            <person name="Hansen M."/>
            <person name="Howarth C."/>
            <person name="Imamovic A."/>
            <person name="Ireland A."/>
            <person name="Larimer J."/>
            <person name="McCowan C."/>
            <person name="Murphy C."/>
            <person name="Pearson M."/>
            <person name="Poon T.W."/>
            <person name="Priest M."/>
            <person name="Roberts A."/>
            <person name="Saif S."/>
            <person name="Shea T."/>
            <person name="Sykes S."/>
            <person name="Wortman J."/>
            <person name="Nusbaum C."/>
            <person name="Birren B."/>
        </authorList>
    </citation>
    <scope>NUCLEOTIDE SEQUENCE</scope>
    <source>
        <strain evidence="1">25433</strain>
    </source>
</reference>
<proteinExistence type="predicted"/>
<protein>
    <submittedName>
        <fullName evidence="1">Uncharacterized protein</fullName>
    </submittedName>
</protein>
<evidence type="ECO:0000313" key="1">
    <source>
        <dbReference type="EMBL" id="EXM18549.1"/>
    </source>
</evidence>
<sequence>MSEPTNLDHQLLLRSAIIGDEDNWSGVADSAKRKKIQNRINQRSHRKLVVIYRRSPPRGI</sequence>
<accession>X0KY33</accession>
<dbReference type="EMBL" id="JH657972">
    <property type="protein sequence ID" value="EXM18549.1"/>
    <property type="molecule type" value="Genomic_DNA"/>
</dbReference>